<comment type="caution">
    <text evidence="3">The sequence shown here is derived from an EMBL/GenBank/DDBJ whole genome shotgun (WGS) entry which is preliminary data.</text>
</comment>
<feature type="domain" description="Activator of Hsp90 ATPase homologue 1/2-like C-terminal" evidence="2">
    <location>
        <begin position="24"/>
        <end position="151"/>
    </location>
</feature>
<dbReference type="InterPro" id="IPR013538">
    <property type="entry name" value="ASHA1/2-like_C"/>
</dbReference>
<evidence type="ECO:0000313" key="3">
    <source>
        <dbReference type="EMBL" id="TJZ61062.1"/>
    </source>
</evidence>
<proteinExistence type="inferred from homology"/>
<protein>
    <submittedName>
        <fullName evidence="3">ATPase</fullName>
    </submittedName>
</protein>
<name>A0A4U0P389_9SPHI</name>
<dbReference type="OrthoDB" id="118413at2"/>
<dbReference type="RefSeq" id="WP_136900724.1">
    <property type="nucleotide sequence ID" value="NZ_SUME01000003.1"/>
</dbReference>
<keyword evidence="4" id="KW-1185">Reference proteome</keyword>
<sequence length="155" mass="18104">MELKTKVNAEEGKQEIIITREFELPVNLLFKAYTEADLVEQWMGNKVLKMESKVHGGYQFETKDNQGNVLFRANGVIHEFIPNHKITRTFEMENTPFPVQLEFLEFTEMTEHNSKLTIHIIYKSTADRDLMLQMPFAKGINMAHNQLQKIMTTIK</sequence>
<organism evidence="3 4">
    <name type="scientific">Sphingobacterium olei</name>
    <dbReference type="NCBI Taxonomy" id="2571155"/>
    <lineage>
        <taxon>Bacteria</taxon>
        <taxon>Pseudomonadati</taxon>
        <taxon>Bacteroidota</taxon>
        <taxon>Sphingobacteriia</taxon>
        <taxon>Sphingobacteriales</taxon>
        <taxon>Sphingobacteriaceae</taxon>
        <taxon>Sphingobacterium</taxon>
    </lineage>
</organism>
<comment type="similarity">
    <text evidence="1">Belongs to the AHA1 family.</text>
</comment>
<gene>
    <name evidence="3" type="ORF">FAZ15_07570</name>
</gene>
<evidence type="ECO:0000313" key="4">
    <source>
        <dbReference type="Proteomes" id="UP000306808"/>
    </source>
</evidence>
<reference evidence="3 4" key="1">
    <citation type="submission" date="2019-04" db="EMBL/GenBank/DDBJ databases">
        <title>Sphingobacterium olei sp. nov., isolated from oil-contaminated soil.</title>
        <authorList>
            <person name="Liu B."/>
        </authorList>
    </citation>
    <scope>NUCLEOTIDE SEQUENCE [LARGE SCALE GENOMIC DNA]</scope>
    <source>
        <strain evidence="3 4">HAL-9</strain>
    </source>
</reference>
<dbReference type="EMBL" id="SUME01000003">
    <property type="protein sequence ID" value="TJZ61062.1"/>
    <property type="molecule type" value="Genomic_DNA"/>
</dbReference>
<evidence type="ECO:0000259" key="2">
    <source>
        <dbReference type="Pfam" id="PF08327"/>
    </source>
</evidence>
<dbReference type="Pfam" id="PF08327">
    <property type="entry name" value="AHSA1"/>
    <property type="match status" value="1"/>
</dbReference>
<dbReference type="AlphaFoldDB" id="A0A4U0P389"/>
<accession>A0A4U0P389</accession>
<dbReference type="Gene3D" id="3.30.530.20">
    <property type="match status" value="1"/>
</dbReference>
<dbReference type="Proteomes" id="UP000306808">
    <property type="component" value="Unassembled WGS sequence"/>
</dbReference>
<dbReference type="SUPFAM" id="SSF55961">
    <property type="entry name" value="Bet v1-like"/>
    <property type="match status" value="1"/>
</dbReference>
<evidence type="ECO:0000256" key="1">
    <source>
        <dbReference type="ARBA" id="ARBA00006817"/>
    </source>
</evidence>
<dbReference type="InterPro" id="IPR023393">
    <property type="entry name" value="START-like_dom_sf"/>
</dbReference>